<dbReference type="Gene3D" id="6.10.250.3150">
    <property type="match status" value="1"/>
</dbReference>
<dbReference type="CDD" id="cd12797">
    <property type="entry name" value="M23_peptidase"/>
    <property type="match status" value="1"/>
</dbReference>
<sequence>MRIWMRKRIISVLLIFVMILPYAVVATGTTTTDDLKSAQNKKSSLEKQIEDTKAQVNQLAKDSTDIESYIKSIDLKMAQVDSSINDLNIQIDNKQVQIKENQAALEQAKIESVEQYASMKLRIQYMYEHESESYIEIMLAAKDMGDMLNKAEYINKITDYDREMLVKYAETEQMIQDTQVALQNEQTELEDSMASVEAQKSSMKLVQDAKAVELKKLSEKVSQANANATQLQNDKKKQEAEITAMEATIKAAEAAAKASGGPAMNYDGGKFLWPVPNSHRITSYFGEMEDRSVSHNGLDIGAATSGVSGDKIVAAYDGVVTIAAYSTSAGNWIWINHGDGLYTVYMHNSQMLVAVGAKVTKGQVIALMGNTGNSTGAHLHFGVRVDGVFVNPLGPKYLSN</sequence>
<evidence type="ECO:0000259" key="4">
    <source>
        <dbReference type="Pfam" id="PF24568"/>
    </source>
</evidence>
<dbReference type="InterPro" id="IPR016047">
    <property type="entry name" value="M23ase_b-sheet_dom"/>
</dbReference>
<reference evidence="5 6" key="1">
    <citation type="submission" date="2016-10" db="EMBL/GenBank/DDBJ databases">
        <authorList>
            <person name="de Groot N.N."/>
        </authorList>
    </citation>
    <scope>NUCLEOTIDE SEQUENCE [LARGE SCALE GENOMIC DNA]</scope>
    <source>
        <strain evidence="5 6">DSM 9179</strain>
    </source>
</reference>
<evidence type="ECO:0000313" key="5">
    <source>
        <dbReference type="EMBL" id="SEV82972.1"/>
    </source>
</evidence>
<dbReference type="Gene3D" id="2.70.70.10">
    <property type="entry name" value="Glucose Permease (Domain IIA)"/>
    <property type="match status" value="1"/>
</dbReference>
<feature type="coiled-coil region" evidence="2">
    <location>
        <begin position="168"/>
        <end position="255"/>
    </location>
</feature>
<dbReference type="Proteomes" id="UP000199701">
    <property type="component" value="Unassembled WGS sequence"/>
</dbReference>
<evidence type="ECO:0000256" key="2">
    <source>
        <dbReference type="SAM" id="Coils"/>
    </source>
</evidence>
<keyword evidence="2" id="KW-0175">Coiled coil</keyword>
<dbReference type="OrthoDB" id="9809488at2"/>
<keyword evidence="5" id="KW-0378">Hydrolase</keyword>
<feature type="domain" description="Peptidoglycan hydrolase PcsB coiled-coil" evidence="4">
    <location>
        <begin position="114"/>
        <end position="176"/>
    </location>
</feature>
<dbReference type="InterPro" id="IPR011055">
    <property type="entry name" value="Dup_hybrid_motif"/>
</dbReference>
<gene>
    <name evidence="5" type="ORF">SAMN05421659_101157</name>
</gene>
<dbReference type="GO" id="GO:0004222">
    <property type="term" value="F:metalloendopeptidase activity"/>
    <property type="evidence" value="ECO:0007669"/>
    <property type="project" value="TreeGrafter"/>
</dbReference>
<dbReference type="PANTHER" id="PTHR21666">
    <property type="entry name" value="PEPTIDASE-RELATED"/>
    <property type="match status" value="1"/>
</dbReference>
<dbReference type="InterPro" id="IPR050570">
    <property type="entry name" value="Cell_wall_metabolism_enzyme"/>
</dbReference>
<accession>A0A1I0M3V0</accession>
<dbReference type="AlphaFoldDB" id="A0A1I0M3V0"/>
<dbReference type="Pfam" id="PF24568">
    <property type="entry name" value="CC_PcsB"/>
    <property type="match status" value="1"/>
</dbReference>
<evidence type="ECO:0000259" key="3">
    <source>
        <dbReference type="Pfam" id="PF01551"/>
    </source>
</evidence>
<evidence type="ECO:0000313" key="6">
    <source>
        <dbReference type="Proteomes" id="UP000199701"/>
    </source>
</evidence>
<dbReference type="SUPFAM" id="SSF51261">
    <property type="entry name" value="Duplicated hybrid motif"/>
    <property type="match status" value="1"/>
</dbReference>
<dbReference type="PANTHER" id="PTHR21666:SF270">
    <property type="entry name" value="MUREIN HYDROLASE ACTIVATOR ENVC"/>
    <property type="match status" value="1"/>
</dbReference>
<evidence type="ECO:0000256" key="1">
    <source>
        <dbReference type="ARBA" id="ARBA00022729"/>
    </source>
</evidence>
<feature type="domain" description="M23ase beta-sheet core" evidence="3">
    <location>
        <begin position="294"/>
        <end position="392"/>
    </location>
</feature>
<protein>
    <submittedName>
        <fullName evidence="5">Septal ring factor EnvC, activator of murein hydrolases AmiA and AmiB</fullName>
    </submittedName>
</protein>
<keyword evidence="6" id="KW-1185">Reference proteome</keyword>
<dbReference type="EMBL" id="FOJI01000001">
    <property type="protein sequence ID" value="SEV82972.1"/>
    <property type="molecule type" value="Genomic_DNA"/>
</dbReference>
<organism evidence="5 6">
    <name type="scientific">[Clostridium] fimetarium</name>
    <dbReference type="NCBI Taxonomy" id="99656"/>
    <lineage>
        <taxon>Bacteria</taxon>
        <taxon>Bacillati</taxon>
        <taxon>Bacillota</taxon>
        <taxon>Clostridia</taxon>
        <taxon>Lachnospirales</taxon>
        <taxon>Lachnospiraceae</taxon>
    </lineage>
</organism>
<dbReference type="RefSeq" id="WP_092449596.1">
    <property type="nucleotide sequence ID" value="NZ_FOJI01000001.1"/>
</dbReference>
<proteinExistence type="predicted"/>
<keyword evidence="1" id="KW-0732">Signal</keyword>
<dbReference type="STRING" id="99656.SAMN05421659_101157"/>
<dbReference type="Pfam" id="PF01551">
    <property type="entry name" value="Peptidase_M23"/>
    <property type="match status" value="1"/>
</dbReference>
<dbReference type="InterPro" id="IPR057309">
    <property type="entry name" value="PcsB_CC"/>
</dbReference>
<feature type="coiled-coil region" evidence="2">
    <location>
        <begin position="35"/>
        <end position="111"/>
    </location>
</feature>
<name>A0A1I0M3V0_9FIRM</name>